<organism evidence="6 7">
    <name type="scientific">Bugula neritina</name>
    <name type="common">Brown bryozoan</name>
    <name type="synonym">Sertularia neritina</name>
    <dbReference type="NCBI Taxonomy" id="10212"/>
    <lineage>
        <taxon>Eukaryota</taxon>
        <taxon>Metazoa</taxon>
        <taxon>Spiralia</taxon>
        <taxon>Lophotrochozoa</taxon>
        <taxon>Bryozoa</taxon>
        <taxon>Gymnolaemata</taxon>
        <taxon>Cheilostomatida</taxon>
        <taxon>Flustrina</taxon>
        <taxon>Buguloidea</taxon>
        <taxon>Bugulidae</taxon>
        <taxon>Bugula</taxon>
    </lineage>
</organism>
<proteinExistence type="inferred from homology"/>
<feature type="domain" description="Caspase family p10" evidence="4">
    <location>
        <begin position="201"/>
        <end position="288"/>
    </location>
</feature>
<dbReference type="PROSITE" id="PS50208">
    <property type="entry name" value="CASPASE_P20"/>
    <property type="match status" value="1"/>
</dbReference>
<dbReference type="SMART" id="SM00115">
    <property type="entry name" value="CASc"/>
    <property type="match status" value="1"/>
</dbReference>
<dbReference type="GO" id="GO:0005737">
    <property type="term" value="C:cytoplasm"/>
    <property type="evidence" value="ECO:0007669"/>
    <property type="project" value="UniProtKB-ARBA"/>
</dbReference>
<evidence type="ECO:0000256" key="3">
    <source>
        <dbReference type="RuleBase" id="RU003971"/>
    </source>
</evidence>
<keyword evidence="2" id="KW-0053">Apoptosis</keyword>
<gene>
    <name evidence="6" type="ORF">EB796_018898</name>
</gene>
<evidence type="ECO:0000256" key="2">
    <source>
        <dbReference type="ARBA" id="ARBA00022703"/>
    </source>
</evidence>
<dbReference type="GO" id="GO:0006508">
    <property type="term" value="P:proteolysis"/>
    <property type="evidence" value="ECO:0007669"/>
    <property type="project" value="InterPro"/>
</dbReference>
<dbReference type="InterPro" id="IPR015917">
    <property type="entry name" value="Pept_C14A"/>
</dbReference>
<dbReference type="InterPro" id="IPR029030">
    <property type="entry name" value="Caspase-like_dom_sf"/>
</dbReference>
<reference evidence="6" key="1">
    <citation type="submission" date="2020-06" db="EMBL/GenBank/DDBJ databases">
        <title>Draft genome of Bugula neritina, a colonial animal packing powerful symbionts and potential medicines.</title>
        <authorList>
            <person name="Rayko M."/>
        </authorList>
    </citation>
    <scope>NUCLEOTIDE SEQUENCE [LARGE SCALE GENOMIC DNA]</scope>
    <source>
        <strain evidence="6">Kwan_BN1</strain>
    </source>
</reference>
<comment type="caution">
    <text evidence="6">The sequence shown here is derived from an EMBL/GenBank/DDBJ whole genome shotgun (WGS) entry which is preliminary data.</text>
</comment>
<dbReference type="PANTHER" id="PTHR48169">
    <property type="entry name" value="DED DOMAIN-CONTAINING PROTEIN"/>
    <property type="match status" value="1"/>
</dbReference>
<dbReference type="PROSITE" id="PS50207">
    <property type="entry name" value="CASPASE_P10"/>
    <property type="match status" value="1"/>
</dbReference>
<dbReference type="Proteomes" id="UP000593567">
    <property type="component" value="Unassembled WGS sequence"/>
</dbReference>
<dbReference type="GO" id="GO:0004197">
    <property type="term" value="F:cysteine-type endopeptidase activity"/>
    <property type="evidence" value="ECO:0007669"/>
    <property type="project" value="InterPro"/>
</dbReference>
<sequence>MANFMGQGTVPVSQASSAATSLQTTSQLPPKIENYNFMTDVDFKYKMSHSQRGVAVIINNEEFDPDLEITDRPGSRKDEQSLIETFYFLGFEEVLVRRNLNAEPMVSFLKEVAKRDFTNSDCVMVAVLSHGTAGALYACDKTMGYNRVFAPFRDSPTLKGKPKIFIMQAERGDDTDPMMQIQFDAVPTAHNQPKALVISKESDVFVAHSTADGYLVWRDNQLGSWFIQSFCQVMTKDGQRLEIHELMARVNQMVAYTCTLRALQPQYNKAKQCPYFTSTLTKSLVFSQK</sequence>
<keyword evidence="7" id="KW-1185">Reference proteome</keyword>
<dbReference type="Pfam" id="PF00656">
    <property type="entry name" value="Peptidase_C14"/>
    <property type="match status" value="1"/>
</dbReference>
<dbReference type="PANTHER" id="PTHR48169:SF7">
    <property type="entry name" value="CASPASE 10"/>
    <property type="match status" value="1"/>
</dbReference>
<evidence type="ECO:0000313" key="7">
    <source>
        <dbReference type="Proteomes" id="UP000593567"/>
    </source>
</evidence>
<evidence type="ECO:0000259" key="5">
    <source>
        <dbReference type="PROSITE" id="PS50208"/>
    </source>
</evidence>
<dbReference type="CDD" id="cd00032">
    <property type="entry name" value="CASc"/>
    <property type="match status" value="1"/>
</dbReference>
<evidence type="ECO:0000256" key="1">
    <source>
        <dbReference type="ARBA" id="ARBA00010134"/>
    </source>
</evidence>
<accession>A0A7J7JAV4</accession>
<comment type="similarity">
    <text evidence="1 3">Belongs to the peptidase C14A family.</text>
</comment>
<dbReference type="OrthoDB" id="6116485at2759"/>
<evidence type="ECO:0000313" key="6">
    <source>
        <dbReference type="EMBL" id="KAF6022796.1"/>
    </source>
</evidence>
<dbReference type="GO" id="GO:0043067">
    <property type="term" value="P:regulation of programmed cell death"/>
    <property type="evidence" value="ECO:0007669"/>
    <property type="project" value="UniProtKB-ARBA"/>
</dbReference>
<dbReference type="AlphaFoldDB" id="A0A7J7JAV4"/>
<dbReference type="InterPro" id="IPR002138">
    <property type="entry name" value="Pept_C14_p10"/>
</dbReference>
<name>A0A7J7JAV4_BUGNE</name>
<dbReference type="GO" id="GO:0006915">
    <property type="term" value="P:apoptotic process"/>
    <property type="evidence" value="ECO:0007669"/>
    <property type="project" value="UniProtKB-KW"/>
</dbReference>
<dbReference type="InterPro" id="IPR011600">
    <property type="entry name" value="Pept_C14_caspase"/>
</dbReference>
<dbReference type="InterPro" id="IPR001309">
    <property type="entry name" value="Pept_C14_p20"/>
</dbReference>
<dbReference type="EMBL" id="VXIV02002805">
    <property type="protein sequence ID" value="KAF6022796.1"/>
    <property type="molecule type" value="Genomic_DNA"/>
</dbReference>
<dbReference type="GO" id="GO:0051604">
    <property type="term" value="P:protein maturation"/>
    <property type="evidence" value="ECO:0007669"/>
    <property type="project" value="UniProtKB-ARBA"/>
</dbReference>
<dbReference type="Gene3D" id="3.40.50.1460">
    <property type="match status" value="1"/>
</dbReference>
<dbReference type="SUPFAM" id="SSF52129">
    <property type="entry name" value="Caspase-like"/>
    <property type="match status" value="1"/>
</dbReference>
<protein>
    <submittedName>
        <fullName evidence="6">CASP7</fullName>
    </submittedName>
</protein>
<dbReference type="PRINTS" id="PR00376">
    <property type="entry name" value="IL1BCENZYME"/>
</dbReference>
<evidence type="ECO:0000259" key="4">
    <source>
        <dbReference type="PROSITE" id="PS50207"/>
    </source>
</evidence>
<feature type="domain" description="Caspase family p20" evidence="5">
    <location>
        <begin position="51"/>
        <end position="174"/>
    </location>
</feature>